<evidence type="ECO:0000313" key="2">
    <source>
        <dbReference type="Proteomes" id="UP000814033"/>
    </source>
</evidence>
<protein>
    <submittedName>
        <fullName evidence="1">Uncharacterized protein</fullName>
    </submittedName>
</protein>
<organism evidence="1 2">
    <name type="scientific">Auriscalpium vulgare</name>
    <dbReference type="NCBI Taxonomy" id="40419"/>
    <lineage>
        <taxon>Eukaryota</taxon>
        <taxon>Fungi</taxon>
        <taxon>Dikarya</taxon>
        <taxon>Basidiomycota</taxon>
        <taxon>Agaricomycotina</taxon>
        <taxon>Agaricomycetes</taxon>
        <taxon>Russulales</taxon>
        <taxon>Auriscalpiaceae</taxon>
        <taxon>Auriscalpium</taxon>
    </lineage>
</organism>
<gene>
    <name evidence="1" type="ORF">FA95DRAFT_1582714</name>
</gene>
<comment type="caution">
    <text evidence="1">The sequence shown here is derived from an EMBL/GenBank/DDBJ whole genome shotgun (WGS) entry which is preliminary data.</text>
</comment>
<proteinExistence type="predicted"/>
<keyword evidence="2" id="KW-1185">Reference proteome</keyword>
<name>A0ACB8RTC0_9AGAM</name>
<dbReference type="Proteomes" id="UP000814033">
    <property type="component" value="Unassembled WGS sequence"/>
</dbReference>
<dbReference type="EMBL" id="MU275907">
    <property type="protein sequence ID" value="KAI0047300.1"/>
    <property type="molecule type" value="Genomic_DNA"/>
</dbReference>
<reference evidence="1" key="2">
    <citation type="journal article" date="2022" name="New Phytol.">
        <title>Evolutionary transition to the ectomycorrhizal habit in the genomes of a hyperdiverse lineage of mushroom-forming fungi.</title>
        <authorList>
            <person name="Looney B."/>
            <person name="Miyauchi S."/>
            <person name="Morin E."/>
            <person name="Drula E."/>
            <person name="Courty P.E."/>
            <person name="Kohler A."/>
            <person name="Kuo A."/>
            <person name="LaButti K."/>
            <person name="Pangilinan J."/>
            <person name="Lipzen A."/>
            <person name="Riley R."/>
            <person name="Andreopoulos W."/>
            <person name="He G."/>
            <person name="Johnson J."/>
            <person name="Nolan M."/>
            <person name="Tritt A."/>
            <person name="Barry K.W."/>
            <person name="Grigoriev I.V."/>
            <person name="Nagy L.G."/>
            <person name="Hibbett D."/>
            <person name="Henrissat B."/>
            <person name="Matheny P.B."/>
            <person name="Labbe J."/>
            <person name="Martin F.M."/>
        </authorList>
    </citation>
    <scope>NUCLEOTIDE SEQUENCE</scope>
    <source>
        <strain evidence="1">FP105234-sp</strain>
    </source>
</reference>
<evidence type="ECO:0000313" key="1">
    <source>
        <dbReference type="EMBL" id="KAI0047300.1"/>
    </source>
</evidence>
<accession>A0ACB8RTC0</accession>
<sequence length="151" mass="16413">MLATRSILSAATQINDLAIPLKPTWSVDKLLSSYPRPTIPSPTLERLHRLSSLRPPETGTKEHQLLSGELEDLVKLVEAVKIADVGAAEPALGNELVPDGRIWPDHAGIELGERSAGEVPAETLESQQLLSHATRTENGLYSITSGRRSHR</sequence>
<reference evidence="1" key="1">
    <citation type="submission" date="2021-02" db="EMBL/GenBank/DDBJ databases">
        <authorList>
            <consortium name="DOE Joint Genome Institute"/>
            <person name="Ahrendt S."/>
            <person name="Looney B.P."/>
            <person name="Miyauchi S."/>
            <person name="Morin E."/>
            <person name="Drula E."/>
            <person name="Courty P.E."/>
            <person name="Chicoki N."/>
            <person name="Fauchery L."/>
            <person name="Kohler A."/>
            <person name="Kuo A."/>
            <person name="Labutti K."/>
            <person name="Pangilinan J."/>
            <person name="Lipzen A."/>
            <person name="Riley R."/>
            <person name="Andreopoulos W."/>
            <person name="He G."/>
            <person name="Johnson J."/>
            <person name="Barry K.W."/>
            <person name="Grigoriev I.V."/>
            <person name="Nagy L."/>
            <person name="Hibbett D."/>
            <person name="Henrissat B."/>
            <person name="Matheny P.B."/>
            <person name="Labbe J."/>
            <person name="Martin F."/>
        </authorList>
    </citation>
    <scope>NUCLEOTIDE SEQUENCE</scope>
    <source>
        <strain evidence="1">FP105234-sp</strain>
    </source>
</reference>